<dbReference type="Proteomes" id="UP000075714">
    <property type="component" value="Unassembled WGS sequence"/>
</dbReference>
<evidence type="ECO:0000313" key="11">
    <source>
        <dbReference type="Proteomes" id="UP000075714"/>
    </source>
</evidence>
<keyword evidence="4" id="KW-0833">Ubl conjugation pathway</keyword>
<comment type="caution">
    <text evidence="10">The sequence shown here is derived from an EMBL/GenBank/DDBJ whole genome shotgun (WGS) entry which is preliminary data.</text>
</comment>
<reference evidence="11" key="1">
    <citation type="journal article" date="2016" name="Nat. Commun.">
        <title>The Gonium pectorale genome demonstrates co-option of cell cycle regulation during the evolution of multicellularity.</title>
        <authorList>
            <person name="Hanschen E.R."/>
            <person name="Marriage T.N."/>
            <person name="Ferris P.J."/>
            <person name="Hamaji T."/>
            <person name="Toyoda A."/>
            <person name="Fujiyama A."/>
            <person name="Neme R."/>
            <person name="Noguchi H."/>
            <person name="Minakuchi Y."/>
            <person name="Suzuki M."/>
            <person name="Kawai-Toyooka H."/>
            <person name="Smith D.R."/>
            <person name="Sparks H."/>
            <person name="Anderson J."/>
            <person name="Bakaric R."/>
            <person name="Luria V."/>
            <person name="Karger A."/>
            <person name="Kirschner M.W."/>
            <person name="Durand P.M."/>
            <person name="Michod R.E."/>
            <person name="Nozaki H."/>
            <person name="Olson B.J."/>
        </authorList>
    </citation>
    <scope>NUCLEOTIDE SEQUENCE [LARGE SCALE GENOMIC DNA]</scope>
    <source>
        <strain evidence="11">NIES-2863</strain>
    </source>
</reference>
<evidence type="ECO:0000256" key="7">
    <source>
        <dbReference type="SAM" id="MobiDB-lite"/>
    </source>
</evidence>
<name>A0A150H1I5_GONPE</name>
<dbReference type="GO" id="GO:0006508">
    <property type="term" value="P:proteolysis"/>
    <property type="evidence" value="ECO:0007669"/>
    <property type="project" value="UniProtKB-KW"/>
</dbReference>
<dbReference type="Pfam" id="PF12359">
    <property type="entry name" value="DUF3645"/>
    <property type="match status" value="1"/>
</dbReference>
<accession>A0A150H1I5</accession>
<feature type="region of interest" description="Disordered" evidence="7">
    <location>
        <begin position="1677"/>
        <end position="1705"/>
    </location>
</feature>
<keyword evidence="11" id="KW-1185">Reference proteome</keyword>
<dbReference type="Pfam" id="PF12340">
    <property type="entry name" value="DUF3638"/>
    <property type="match status" value="1"/>
</dbReference>
<keyword evidence="3" id="KW-0645">Protease</keyword>
<evidence type="ECO:0000256" key="5">
    <source>
        <dbReference type="ARBA" id="ARBA00022801"/>
    </source>
</evidence>
<dbReference type="InterPro" id="IPR022105">
    <property type="entry name" value="DUF3645"/>
</dbReference>
<keyword evidence="6" id="KW-0788">Thiol protease</keyword>
<feature type="compositionally biased region" description="Low complexity" evidence="7">
    <location>
        <begin position="628"/>
        <end position="651"/>
    </location>
</feature>
<dbReference type="EC" id="3.4.19.12" evidence="2"/>
<feature type="domain" description="DUF3638" evidence="8">
    <location>
        <begin position="956"/>
        <end position="1175"/>
    </location>
</feature>
<dbReference type="EMBL" id="LSYV01000003">
    <property type="protein sequence ID" value="KXZ56026.1"/>
    <property type="molecule type" value="Genomic_DNA"/>
</dbReference>
<evidence type="ECO:0000256" key="2">
    <source>
        <dbReference type="ARBA" id="ARBA00012759"/>
    </source>
</evidence>
<dbReference type="STRING" id="33097.A0A150H1I5"/>
<evidence type="ECO:0000259" key="8">
    <source>
        <dbReference type="Pfam" id="PF12340"/>
    </source>
</evidence>
<comment type="catalytic activity">
    <reaction evidence="1">
        <text>Thiol-dependent hydrolysis of ester, thioester, amide, peptide and isopeptide bonds formed by the C-terminal Gly of ubiquitin (a 76-residue protein attached to proteins as an intracellular targeting signal).</text>
        <dbReference type="EC" id="3.4.19.12"/>
    </reaction>
</comment>
<dbReference type="OrthoDB" id="538905at2759"/>
<dbReference type="InterPro" id="IPR027417">
    <property type="entry name" value="P-loop_NTPase"/>
</dbReference>
<evidence type="ECO:0000256" key="3">
    <source>
        <dbReference type="ARBA" id="ARBA00022670"/>
    </source>
</evidence>
<protein>
    <recommendedName>
        <fullName evidence="2">ubiquitinyl hydrolase 1</fullName>
        <ecNumber evidence="2">3.4.19.12</ecNumber>
    </recommendedName>
</protein>
<dbReference type="GO" id="GO:0004843">
    <property type="term" value="F:cysteine-type deubiquitinase activity"/>
    <property type="evidence" value="ECO:0007669"/>
    <property type="project" value="UniProtKB-EC"/>
</dbReference>
<organism evidence="10 11">
    <name type="scientific">Gonium pectorale</name>
    <name type="common">Green alga</name>
    <dbReference type="NCBI Taxonomy" id="33097"/>
    <lineage>
        <taxon>Eukaryota</taxon>
        <taxon>Viridiplantae</taxon>
        <taxon>Chlorophyta</taxon>
        <taxon>core chlorophytes</taxon>
        <taxon>Chlorophyceae</taxon>
        <taxon>CS clade</taxon>
        <taxon>Chlamydomonadales</taxon>
        <taxon>Volvocaceae</taxon>
        <taxon>Gonium</taxon>
    </lineage>
</organism>
<proteinExistence type="predicted"/>
<dbReference type="InterPro" id="IPR051346">
    <property type="entry name" value="OTU_Deubiquitinase"/>
</dbReference>
<keyword evidence="5" id="KW-0378">Hydrolase</keyword>
<feature type="domain" description="DUF3645" evidence="9">
    <location>
        <begin position="1329"/>
        <end position="1359"/>
    </location>
</feature>
<feature type="compositionally biased region" description="Acidic residues" evidence="7">
    <location>
        <begin position="1839"/>
        <end position="1852"/>
    </location>
</feature>
<evidence type="ECO:0000256" key="4">
    <source>
        <dbReference type="ARBA" id="ARBA00022786"/>
    </source>
</evidence>
<gene>
    <name evidence="10" type="ORF">GPECTOR_2g1578</name>
</gene>
<sequence length="2128" mass="227667">MASRVADELEPQLTELSDRSEAVSELLARQCRARCMALLCYGAGPLQSGAGAGDDGVGAMLGLLVLINQGCVFQADPAKRAGLQALLVRVHNVMAARVAEVVAAVERRPQLLTAAVGRLLAERAPTALAWRRTAEGESGFEAVGPDGRLYSVNVLDGTVLFDGCPPGRLPREVTQHPLYVRTFGGWNFEVAVTGDGVLRALRPVRGRYYDFSVSGGADGERLAVTEEDRSHGVALELLDVGEDGACGGWGLQLPDRLRRLHSHWFCREQKVIVLRPPNFQQHAVDYVVRCTGASSLVQYDCRRVPPHLRERVHWTELLSPARLAELPYRLVMQRGSAVRNIVLAKFEDPLYIHTYTDTSGEYDMLYELPRYGRLEFGARDGMLLSLDYSGYRLRQRQQLVQEVAAEATAATGAAAATAGADEGGGGVHYTLPEFRRYLVLERVPADDGAGGGGGGGVAGSRRAAELVLVPAGRVVSRVHAGCPGAGAAAVQDGGGGGEGGLVDVSVPRDCGANLKVHCLEVHSRLGHLTAGSDEARLQLAALHAATSSLLPEPASRATGAQTSLRLLRGCWRNRPFSPAELAHLRSVPELGGHLAAGLRLLAHELEVSACQLAQLHPASQLPSREVAEPGSSGAAAAVASATATGGDDAAPTQGPDAATCYDQEHRRVVTPGGGWGPNPRLLLTAGELMRATGAAPLPEAAPAWKRLGRYGAIKLTEPFPVAAAFVAETEEALCGLVTTPVAAAARSSRHAPAYPLLENTPATAAAAATPCGGRVRSNQPAADGTAAGAGGAAAEAVAARPALPLEEAMHAELRESWEVFHAMPPLEQLRVAPSARARLGELQASVRSRRTAAEAYLFRHLGAVPQSVRCHGAAFRLLRLAGAQPAAGPLDLMRSAWRPQELLAFNPFLGPEAAASLHAGVLVWLQLCVLEDRLARLMALEAAGEEYKIAELQVRRTWHPARHPQWLVFEAEGGLQIRPQQHAVAAHLLAHPGAIAQLNMGEGKTRVILPMLLLELADGTRVVRLNLLSTLLEEAYSHFSAVLGAGVLRRKLFTLPFHRDVKITATAARAMRACLLHCKQEGGMLLVAPEHRLSLHLKRHELWAAGEERAADLRALDELAALPYLDLLDESDELLHHRRVKRQQLIYGWGASIALNALHERSGAVQALLRVASRLADPAAAAASASAAGSSAPSLLPAAAAVLEPPADLRLGAFAGLRLLPGEALAAAAPGLNLRLAQELLRNPPYELRWLRDHPLRDRILACITDASRDAHEVLGPDARGASPRQLSDDHAATVMALRGLLAHGMLQHCLQRRHRVEYGIDRRGALPGRKRLAVPFRAAHTPSERSEFAQPDVALALTTLSYYHDGLQRAEFVRALEVLLRMGLNAQRDFYREWLQLSRPGIPADDLATLDCVEKIDTSNAQQVDTLYASFRHNMAVVDFWLNHCVFPAETRQLPQRLAASAWHLADSNSNGQVVGFSGTNDNHRLLPLQVHQARLEEPSLRATNGKMLHVILKTTLGYTTLAREDAVLPVWQQLLRKAVELGADVLLDCGALLAGGSNRDAAEHLVALLDPARFQGVCFFDEGELRAWAVLDARGRCLPRAASPIAERHTFVIFDEARCRGADLQLRPDAVGLLTLGTGACKDKVMQAAGRLRQLGRGQRLRFAATPDVTAKIRAHNGGGRAAGGGARQPPPSPQQQRQQQAQPTARCVLRWVMANTVEATLRGVLQWAAHGLHFATTKGVPELVIQDEVLDLDSLYGGGKVQQRLDALVCSRVLAAMRRCDAAEASGAMAAIDGSGGLGPETRQLMDHIATHGSEYGRMHTVLAGGDAQVDEECERELEEEEEEEEEQALEVPRASPATECDWDYGTALTAASPQRLDAAAGVVGLSAAARLLHLEALSHLAWSRQVWLTSNFLHATSGAAPTGSPLNEYLRPVEALLLYPGGDALLLSEREADQILALLWRRGGGAGGAGGGGKGMRCAVRLSAATILGAASAGSPLLVSLCYARLKLTEAEAAAAERMGQQGARRDGLPQAPALVSAQLFNGEATYGSEAQRRELAALVWRRREEAEALVGMRGKQSLLPRSDLERAFEELGAPPSLAPQGPSKRPAGPEAGPGKASNKKRRA</sequence>
<dbReference type="SUPFAM" id="SSF52540">
    <property type="entry name" value="P-loop containing nucleoside triphosphate hydrolases"/>
    <property type="match status" value="1"/>
</dbReference>
<feature type="region of interest" description="Disordered" evidence="7">
    <location>
        <begin position="1839"/>
        <end position="1859"/>
    </location>
</feature>
<evidence type="ECO:0000256" key="6">
    <source>
        <dbReference type="ARBA" id="ARBA00022807"/>
    </source>
</evidence>
<feature type="region of interest" description="Disordered" evidence="7">
    <location>
        <begin position="621"/>
        <end position="658"/>
    </location>
</feature>
<dbReference type="InterPro" id="IPR022099">
    <property type="entry name" value="DUF3638"/>
</dbReference>
<evidence type="ECO:0000256" key="1">
    <source>
        <dbReference type="ARBA" id="ARBA00000707"/>
    </source>
</evidence>
<dbReference type="PANTHER" id="PTHR13367:SF33">
    <property type="entry name" value="P-LOOP CONTAINING NUCLEOSIDE TRIPHOSPHATE HYDROLASE PROTEIN"/>
    <property type="match status" value="1"/>
</dbReference>
<evidence type="ECO:0000259" key="9">
    <source>
        <dbReference type="Pfam" id="PF12359"/>
    </source>
</evidence>
<feature type="compositionally biased region" description="Gly residues" evidence="7">
    <location>
        <begin position="1679"/>
        <end position="1689"/>
    </location>
</feature>
<feature type="region of interest" description="Disordered" evidence="7">
    <location>
        <begin position="2086"/>
        <end position="2128"/>
    </location>
</feature>
<dbReference type="PANTHER" id="PTHR13367">
    <property type="entry name" value="UBIQUITIN THIOESTERASE"/>
    <property type="match status" value="1"/>
</dbReference>
<evidence type="ECO:0000313" key="10">
    <source>
        <dbReference type="EMBL" id="KXZ56026.1"/>
    </source>
</evidence>